<evidence type="ECO:0000256" key="1">
    <source>
        <dbReference type="SAM" id="MobiDB-lite"/>
    </source>
</evidence>
<name>A0A2Z7A275_9LAMI</name>
<reference evidence="2 3" key="1">
    <citation type="journal article" date="2015" name="Proc. Natl. Acad. Sci. U.S.A.">
        <title>The resurrection genome of Boea hygrometrica: A blueprint for survival of dehydration.</title>
        <authorList>
            <person name="Xiao L."/>
            <person name="Yang G."/>
            <person name="Zhang L."/>
            <person name="Yang X."/>
            <person name="Zhao S."/>
            <person name="Ji Z."/>
            <person name="Zhou Q."/>
            <person name="Hu M."/>
            <person name="Wang Y."/>
            <person name="Chen M."/>
            <person name="Xu Y."/>
            <person name="Jin H."/>
            <person name="Xiao X."/>
            <person name="Hu G."/>
            <person name="Bao F."/>
            <person name="Hu Y."/>
            <person name="Wan P."/>
            <person name="Li L."/>
            <person name="Deng X."/>
            <person name="Kuang T."/>
            <person name="Xiang C."/>
            <person name="Zhu J.K."/>
            <person name="Oliver M.J."/>
            <person name="He Y."/>
        </authorList>
    </citation>
    <scope>NUCLEOTIDE SEQUENCE [LARGE SCALE GENOMIC DNA]</scope>
    <source>
        <strain evidence="3">cv. XS01</strain>
    </source>
</reference>
<protein>
    <submittedName>
        <fullName evidence="2">Uncharacterized protein</fullName>
    </submittedName>
</protein>
<feature type="region of interest" description="Disordered" evidence="1">
    <location>
        <begin position="168"/>
        <end position="218"/>
    </location>
</feature>
<evidence type="ECO:0000313" key="3">
    <source>
        <dbReference type="Proteomes" id="UP000250235"/>
    </source>
</evidence>
<organism evidence="2 3">
    <name type="scientific">Dorcoceras hygrometricum</name>
    <dbReference type="NCBI Taxonomy" id="472368"/>
    <lineage>
        <taxon>Eukaryota</taxon>
        <taxon>Viridiplantae</taxon>
        <taxon>Streptophyta</taxon>
        <taxon>Embryophyta</taxon>
        <taxon>Tracheophyta</taxon>
        <taxon>Spermatophyta</taxon>
        <taxon>Magnoliopsida</taxon>
        <taxon>eudicotyledons</taxon>
        <taxon>Gunneridae</taxon>
        <taxon>Pentapetalae</taxon>
        <taxon>asterids</taxon>
        <taxon>lamiids</taxon>
        <taxon>Lamiales</taxon>
        <taxon>Gesneriaceae</taxon>
        <taxon>Didymocarpoideae</taxon>
        <taxon>Trichosporeae</taxon>
        <taxon>Loxocarpinae</taxon>
        <taxon>Dorcoceras</taxon>
    </lineage>
</organism>
<dbReference type="Proteomes" id="UP000250235">
    <property type="component" value="Unassembled WGS sequence"/>
</dbReference>
<proteinExistence type="predicted"/>
<keyword evidence="3" id="KW-1185">Reference proteome</keyword>
<dbReference type="AlphaFoldDB" id="A0A2Z7A275"/>
<feature type="compositionally biased region" description="Polar residues" evidence="1">
    <location>
        <begin position="204"/>
        <end position="213"/>
    </location>
</feature>
<evidence type="ECO:0000313" key="2">
    <source>
        <dbReference type="EMBL" id="KZV15634.1"/>
    </source>
</evidence>
<sequence length="487" mass="54189">MQKTVITKDVFAATFQLPTEGMVGFTDLLEKVVSVMKMRFSITDVSFRPPNKKKEMKVECQLLHDIVAKALCAKAGSFDVVTSTQFDLMVAIGAGLKVNWGHILFQTLVAMVHIPSRQSQVFAVQMSILLEKVVKADLGESVKLHPLKLLNNRYVLYMKKNLSVGPAAEERGYGEEEAGGESGREEAKGVSGDGEETNGGWEPSWSSEVQAGSSEERSKMWSLTQAAAMQDVDKEHSTIVRSEPEQPAQQSMMSAGKDIFAPVEIRVINWATHFLPKIDPNSKGKEILEAPAEPSGGALSVGAQLSLTELVSELLERRMLVLYKLYDTELKKRVDEHQANFYPAEPSANYDHMCIQFLDCEQKLNEVQQVVVSLHSKVVSLDSKLICLDSKVDRMMDTQTYMKHDSTIFKRAFYQNMDEVVANVNSSQKALETSLHRASAAETRSEISWTELTWLRSNQLRGLETRAKLVKDKPAQTIQLSSGDAPV</sequence>
<gene>
    <name evidence="2" type="ORF">F511_38013</name>
</gene>
<accession>A0A2Z7A275</accession>
<dbReference type="EMBL" id="KV019680">
    <property type="protein sequence ID" value="KZV15634.1"/>
    <property type="molecule type" value="Genomic_DNA"/>
</dbReference>